<evidence type="ECO:0000313" key="4">
    <source>
        <dbReference type="Proteomes" id="UP000432350"/>
    </source>
</evidence>
<dbReference type="EMBL" id="UAUU01000009">
    <property type="protein sequence ID" value="SPZ86952.1"/>
    <property type="molecule type" value="Genomic_DNA"/>
</dbReference>
<dbReference type="RefSeq" id="WP_112374878.1">
    <property type="nucleotide sequence ID" value="NZ_CP068089.1"/>
</dbReference>
<dbReference type="EMBL" id="CABWMV010000007">
    <property type="protein sequence ID" value="VXC62109.1"/>
    <property type="molecule type" value="Genomic_DNA"/>
</dbReference>
<proteinExistence type="predicted"/>
<evidence type="ECO:0000313" key="3">
    <source>
        <dbReference type="Proteomes" id="UP000251241"/>
    </source>
</evidence>
<dbReference type="Proteomes" id="UP000432350">
    <property type="component" value="Unassembled WGS sequence"/>
</dbReference>
<dbReference type="PROSITE" id="PS51257">
    <property type="entry name" value="PROKAR_LIPOPROTEIN"/>
    <property type="match status" value="1"/>
</dbReference>
<dbReference type="InterPro" id="IPR023296">
    <property type="entry name" value="Glyco_hydro_beta-prop_sf"/>
</dbReference>
<dbReference type="Proteomes" id="UP000251241">
    <property type="component" value="Unassembled WGS sequence"/>
</dbReference>
<name>A0A2X2IXE3_SPHMU</name>
<accession>A0A654A3Q9</accession>
<organism evidence="1 3">
    <name type="scientific">Sphingobacterium multivorum</name>
    <dbReference type="NCBI Taxonomy" id="28454"/>
    <lineage>
        <taxon>Bacteria</taxon>
        <taxon>Pseudomonadati</taxon>
        <taxon>Bacteroidota</taxon>
        <taxon>Sphingobacteriia</taxon>
        <taxon>Sphingobacteriales</taxon>
        <taxon>Sphingobacteriaceae</taxon>
        <taxon>Sphingobacterium</taxon>
    </lineage>
</organism>
<reference evidence="2 4" key="2">
    <citation type="submission" date="2019-10" db="EMBL/GenBank/DDBJ databases">
        <authorList>
            <person name="Karimi E."/>
        </authorList>
    </citation>
    <scope>NUCLEOTIDE SEQUENCE [LARGE SCALE GENOMIC DNA]</scope>
    <source>
        <strain evidence="2">Sphingobacterium sp. 8BC</strain>
    </source>
</reference>
<dbReference type="AlphaFoldDB" id="A0A2X2IXE3"/>
<sequence length="409" mass="46507">MIRNFLILLYGSIILVACHRPEDFFAQDVEAPIWTVEPIDSVTFDSDEGLVNIHTVADANFKGLKNANDFIDISGANASYCHPDVLYFPNKLNGYKYWMVFTPYFGAVGTNQNSKKFENPSVVVSNDGLDWVNPPGLSNPIINAPFPTESFGENKVDPIQGFWSDVDWIYLNNQFYLYYRGSFITAQALKGKCVLSNTNFDRLKQNAHRTIVQQTSTDGIKWSNLNVAFTSNPPFTPKDDHLLSPSFIHDGKEFLSYEIELNFNSKNFKGKDPSYVVRRTSTDGINFTGFKESKIINFLNRPWLKEGRVNSPWHIQATFADGYYFLCVAVGDVKRYTAELLYVGYSKDGLNFKVLPKPLLKNNAYRSSIFPMGSNESLIKMGAMIGNKSGEFRYREFTLNKDRIEKSLK</sequence>
<dbReference type="GeneID" id="97182570"/>
<dbReference type="Gene3D" id="2.115.10.20">
    <property type="entry name" value="Glycosyl hydrolase domain, family 43"/>
    <property type="match status" value="1"/>
</dbReference>
<evidence type="ECO:0000313" key="1">
    <source>
        <dbReference type="EMBL" id="SPZ86952.1"/>
    </source>
</evidence>
<reference evidence="1 3" key="1">
    <citation type="submission" date="2018-06" db="EMBL/GenBank/DDBJ databases">
        <authorList>
            <consortium name="Pathogen Informatics"/>
            <person name="Doyle S."/>
        </authorList>
    </citation>
    <scope>NUCLEOTIDE SEQUENCE [LARGE SCALE GENOMIC DNA]</scope>
    <source>
        <strain evidence="1 3">NCTC11343</strain>
    </source>
</reference>
<gene>
    <name evidence="1" type="ORF">NCTC11343_02628</name>
    <name evidence="2" type="ORF">SPHINGO8BC_150190</name>
</gene>
<accession>A0A2X2IXE3</accession>
<evidence type="ECO:0000313" key="2">
    <source>
        <dbReference type="EMBL" id="VXC62109.1"/>
    </source>
</evidence>
<protein>
    <submittedName>
        <fullName evidence="1">Uncharacterized protein</fullName>
    </submittedName>
</protein>
<dbReference type="SUPFAM" id="SSF75005">
    <property type="entry name" value="Arabinanase/levansucrase/invertase"/>
    <property type="match status" value="1"/>
</dbReference>